<feature type="binding site" evidence="2">
    <location>
        <position position="181"/>
    </location>
    <ligand>
        <name>dihydroxyacetone phosphate</name>
        <dbReference type="ChEBI" id="CHEBI:57642"/>
    </ligand>
</feature>
<feature type="binding site" evidence="2">
    <location>
        <begin position="211"/>
        <end position="213"/>
    </location>
    <ligand>
        <name>dihydroxyacetone phosphate</name>
        <dbReference type="ChEBI" id="CHEBI:57642"/>
    </ligand>
</feature>
<gene>
    <name evidence="4" type="ORF">UW63_C0007G0019</name>
</gene>
<feature type="active site" description="Proton donor" evidence="1">
    <location>
        <position position="81"/>
    </location>
</feature>
<evidence type="ECO:0000256" key="2">
    <source>
        <dbReference type="PIRSR" id="PIRSR001359-2"/>
    </source>
</evidence>
<dbReference type="EMBL" id="LCJB01000007">
    <property type="protein sequence ID" value="KKT71837.1"/>
    <property type="molecule type" value="Genomic_DNA"/>
</dbReference>
<dbReference type="InterPro" id="IPR000771">
    <property type="entry name" value="FBA_II"/>
</dbReference>
<feature type="binding site" evidence="3">
    <location>
        <position position="104"/>
    </location>
    <ligand>
        <name>Zn(2+)</name>
        <dbReference type="ChEBI" id="CHEBI:29105"/>
        <label>2</label>
    </ligand>
</feature>
<dbReference type="PANTHER" id="PTHR30304">
    <property type="entry name" value="D-TAGATOSE-1,6-BISPHOSPHATE ALDOLASE"/>
    <property type="match status" value="1"/>
</dbReference>
<protein>
    <submittedName>
        <fullName evidence="4">Fructose-bisphosphate aldolase (Class II)</fullName>
    </submittedName>
</protein>
<evidence type="ECO:0000256" key="3">
    <source>
        <dbReference type="PIRSR" id="PIRSR001359-3"/>
    </source>
</evidence>
<dbReference type="CDD" id="cd00947">
    <property type="entry name" value="TBP_aldolase_IIB"/>
    <property type="match status" value="1"/>
</dbReference>
<dbReference type="InterPro" id="IPR013785">
    <property type="entry name" value="Aldolase_TIM"/>
</dbReference>
<feature type="binding site" evidence="2">
    <location>
        <begin position="253"/>
        <end position="256"/>
    </location>
    <ligand>
        <name>dihydroxyacetone phosphate</name>
        <dbReference type="ChEBI" id="CHEBI:57642"/>
    </ligand>
</feature>
<evidence type="ECO:0000313" key="5">
    <source>
        <dbReference type="Proteomes" id="UP000034154"/>
    </source>
</evidence>
<sequence>MLTTLPSLLARAEHGRYAVGAFNVYNLETIQAVVAAAEAERSPAILQTSEAAIAYAGMETLGALVHLFAKKTKIPLVFHLDHGKNEKLIMEAIKSGWYGSVMFDGSALPYKKNLKLTKKIVKAAHARGVAVEAEVGAIAGIEDFVSVKERDAHLTSPEQALEFAIETGCDALAVAIGTKHGAYKFNGDCQLDFERLAEIKKLVKTPLVLHGASGVPAAVKKTAMKFGAKIAEAKGVSDPAIKKAVKLGIRKINIDTDLRIALNAGVRQFLTEHPEDIDPRAFLASGKNEMTQVIRQKMRLFGSSKK</sequence>
<feature type="binding site" evidence="3">
    <location>
        <position position="210"/>
    </location>
    <ligand>
        <name>Zn(2+)</name>
        <dbReference type="ChEBI" id="CHEBI:29105"/>
        <label>1</label>
        <note>catalytic</note>
    </ligand>
</feature>
<evidence type="ECO:0000313" key="4">
    <source>
        <dbReference type="EMBL" id="KKT71837.1"/>
    </source>
</evidence>
<keyword evidence="3" id="KW-0479">Metal-binding</keyword>
<comment type="caution">
    <text evidence="4">The sequence shown here is derived from an EMBL/GenBank/DDBJ whole genome shotgun (WGS) entry which is preliminary data.</text>
</comment>
<keyword evidence="3" id="KW-0862">Zinc</keyword>
<dbReference type="PANTHER" id="PTHR30304:SF0">
    <property type="entry name" value="D-TAGATOSE-1,6-BISPHOSPHATE ALDOLASE SUBUNIT GATY-RELATED"/>
    <property type="match status" value="1"/>
</dbReference>
<feature type="binding site" evidence="3">
    <location>
        <position position="82"/>
    </location>
    <ligand>
        <name>Zn(2+)</name>
        <dbReference type="ChEBI" id="CHEBI:29105"/>
        <label>1</label>
        <note>catalytic</note>
    </ligand>
</feature>
<dbReference type="AlphaFoldDB" id="A0A0G1LSL6"/>
<dbReference type="GO" id="GO:0005975">
    <property type="term" value="P:carbohydrate metabolic process"/>
    <property type="evidence" value="ECO:0007669"/>
    <property type="project" value="InterPro"/>
</dbReference>
<dbReference type="GO" id="GO:0008270">
    <property type="term" value="F:zinc ion binding"/>
    <property type="evidence" value="ECO:0007669"/>
    <property type="project" value="InterPro"/>
</dbReference>
<proteinExistence type="predicted"/>
<dbReference type="Pfam" id="PF01116">
    <property type="entry name" value="F_bP_aldolase"/>
    <property type="match status" value="1"/>
</dbReference>
<organism evidence="4 5">
    <name type="scientific">Candidatus Uhrbacteria bacterium GW2011_GWF2_44_350</name>
    <dbReference type="NCBI Taxonomy" id="1619000"/>
    <lineage>
        <taxon>Bacteria</taxon>
        <taxon>Candidatus Uhriibacteriota</taxon>
    </lineage>
</organism>
<dbReference type="Proteomes" id="UP000034154">
    <property type="component" value="Unassembled WGS sequence"/>
</dbReference>
<reference evidence="4 5" key="1">
    <citation type="journal article" date="2015" name="Nature">
        <title>rRNA introns, odd ribosomes, and small enigmatic genomes across a large radiation of phyla.</title>
        <authorList>
            <person name="Brown C.T."/>
            <person name="Hug L.A."/>
            <person name="Thomas B.C."/>
            <person name="Sharon I."/>
            <person name="Castelle C.J."/>
            <person name="Singh A."/>
            <person name="Wilkins M.J."/>
            <person name="Williams K.H."/>
            <person name="Banfield J.F."/>
        </authorList>
    </citation>
    <scope>NUCLEOTIDE SEQUENCE [LARGE SCALE GENOMIC DNA]</scope>
</reference>
<dbReference type="GO" id="GO:0016832">
    <property type="term" value="F:aldehyde-lyase activity"/>
    <property type="evidence" value="ECO:0007669"/>
    <property type="project" value="InterPro"/>
</dbReference>
<accession>A0A0G1LSL6</accession>
<dbReference type="PATRIC" id="fig|1619000.3.peg.163"/>
<dbReference type="Gene3D" id="3.20.20.70">
    <property type="entry name" value="Aldolase class I"/>
    <property type="match status" value="1"/>
</dbReference>
<dbReference type="SUPFAM" id="SSF51569">
    <property type="entry name" value="Aldolase"/>
    <property type="match status" value="1"/>
</dbReference>
<evidence type="ECO:0000256" key="1">
    <source>
        <dbReference type="PIRSR" id="PIRSR001359-1"/>
    </source>
</evidence>
<feature type="binding site" evidence="3">
    <location>
        <position position="134"/>
    </location>
    <ligand>
        <name>Zn(2+)</name>
        <dbReference type="ChEBI" id="CHEBI:29105"/>
        <label>2</label>
    </ligand>
</feature>
<dbReference type="PIRSF" id="PIRSF001359">
    <property type="entry name" value="F_bP_aldolase_II"/>
    <property type="match status" value="1"/>
</dbReference>
<feature type="binding site" evidence="3">
    <location>
        <position position="180"/>
    </location>
    <ligand>
        <name>Zn(2+)</name>
        <dbReference type="ChEBI" id="CHEBI:29105"/>
        <label>1</label>
        <note>catalytic</note>
    </ligand>
</feature>
<name>A0A0G1LSL6_9BACT</name>
<dbReference type="InterPro" id="IPR050246">
    <property type="entry name" value="Class_II_FBP_aldolase"/>
</dbReference>
<dbReference type="NCBIfam" id="TIGR00167">
    <property type="entry name" value="cbbA"/>
    <property type="match status" value="1"/>
</dbReference>
<comment type="cofactor">
    <cofactor evidence="3">
        <name>Zn(2+)</name>
        <dbReference type="ChEBI" id="CHEBI:29105"/>
    </cofactor>
    <text evidence="3">Binds 2 Zn(2+) ions per subunit. One is catalytic and the other provides a structural contribution.</text>
</comment>